<dbReference type="SMART" id="SM00342">
    <property type="entry name" value="HTH_ARAC"/>
    <property type="match status" value="1"/>
</dbReference>
<dbReference type="InterPro" id="IPR018060">
    <property type="entry name" value="HTH_AraC"/>
</dbReference>
<dbReference type="Proteomes" id="UP000287830">
    <property type="component" value="Unassembled WGS sequence"/>
</dbReference>
<dbReference type="AlphaFoldDB" id="A0A7U9KP81"/>
<dbReference type="GO" id="GO:0003700">
    <property type="term" value="F:DNA-binding transcription factor activity"/>
    <property type="evidence" value="ECO:0007669"/>
    <property type="project" value="InterPro"/>
</dbReference>
<evidence type="ECO:0000256" key="4">
    <source>
        <dbReference type="SAM" id="MobiDB-lite"/>
    </source>
</evidence>
<sequence length="284" mass="29937">MRSTAHQPAAAAGWDVARPPGPGRTAGVRIAGFRDRSAGPVEGPLFPHPAVTLVVAFGEGSLVVADAGGRHQGGSFVAGLVTGAAGMRGEKVMCLEVRLSPVVARAVLGVCPAELEGAVVALDDVWGRDAARLREQLGGATSWQERFALAEASLARRSKTGPSVDPEVARAWDRIAVSHGRIRVEELAAEVGWSRKRLWSRFGSQIGLPPKRAARLVRFDHAVHRLAVGESPARVAAEGGYVDQSHLHRDVMAFTGVTPSTVAGKPWLAADDLAWAQHGVSDVD</sequence>
<dbReference type="PANTHER" id="PTHR46796">
    <property type="entry name" value="HTH-TYPE TRANSCRIPTIONAL ACTIVATOR RHAS-RELATED"/>
    <property type="match status" value="1"/>
</dbReference>
<reference evidence="6 7" key="1">
    <citation type="submission" date="2018-11" db="EMBL/GenBank/DDBJ databases">
        <title>Whole genome sequence of Streptomyces chrestomyceticus NBRC 13444(T).</title>
        <authorList>
            <person name="Komaki H."/>
            <person name="Tamura T."/>
        </authorList>
    </citation>
    <scope>NUCLEOTIDE SEQUENCE [LARGE SCALE GENOMIC DNA]</scope>
    <source>
        <strain evidence="6 7">NBRC 13444</strain>
    </source>
</reference>
<feature type="domain" description="HTH araC/xylS-type" evidence="5">
    <location>
        <begin position="167"/>
        <end position="265"/>
    </location>
</feature>
<evidence type="ECO:0000256" key="2">
    <source>
        <dbReference type="ARBA" id="ARBA00023125"/>
    </source>
</evidence>
<keyword evidence="1" id="KW-0805">Transcription regulation</keyword>
<evidence type="ECO:0000259" key="5">
    <source>
        <dbReference type="PROSITE" id="PS01124"/>
    </source>
</evidence>
<evidence type="ECO:0000313" key="7">
    <source>
        <dbReference type="Proteomes" id="UP000287830"/>
    </source>
</evidence>
<dbReference type="EMBL" id="BHZC01000001">
    <property type="protein sequence ID" value="GCD32816.1"/>
    <property type="molecule type" value="Genomic_DNA"/>
</dbReference>
<dbReference type="OrthoDB" id="2559672at2"/>
<organism evidence="6 7">
    <name type="scientific">Streptomyces chrestomyceticus JCM 4735</name>
    <dbReference type="NCBI Taxonomy" id="1306181"/>
    <lineage>
        <taxon>Bacteria</taxon>
        <taxon>Bacillati</taxon>
        <taxon>Actinomycetota</taxon>
        <taxon>Actinomycetes</taxon>
        <taxon>Kitasatosporales</taxon>
        <taxon>Streptomycetaceae</taxon>
        <taxon>Streptomyces</taxon>
    </lineage>
</organism>
<keyword evidence="3" id="KW-0804">Transcription</keyword>
<accession>A0A7U9KP81</accession>
<name>A0A7U9KP81_9ACTN</name>
<dbReference type="GeneID" id="95619603"/>
<evidence type="ECO:0000256" key="3">
    <source>
        <dbReference type="ARBA" id="ARBA00023163"/>
    </source>
</evidence>
<comment type="caution">
    <text evidence="6">The sequence shown here is derived from an EMBL/GenBank/DDBJ whole genome shotgun (WGS) entry which is preliminary data.</text>
</comment>
<dbReference type="PANTHER" id="PTHR46796:SF15">
    <property type="entry name" value="BLL1074 PROTEIN"/>
    <property type="match status" value="1"/>
</dbReference>
<feature type="region of interest" description="Disordered" evidence="4">
    <location>
        <begin position="1"/>
        <end position="28"/>
    </location>
</feature>
<evidence type="ECO:0000256" key="1">
    <source>
        <dbReference type="ARBA" id="ARBA00023015"/>
    </source>
</evidence>
<keyword evidence="2" id="KW-0238">DNA-binding</keyword>
<gene>
    <name evidence="6" type="ORF">OEIGOIKO_00534</name>
</gene>
<dbReference type="InterPro" id="IPR050204">
    <property type="entry name" value="AraC_XylS_family_regulators"/>
</dbReference>
<evidence type="ECO:0000313" key="6">
    <source>
        <dbReference type="EMBL" id="GCD32816.1"/>
    </source>
</evidence>
<dbReference type="Pfam" id="PF12833">
    <property type="entry name" value="HTH_18"/>
    <property type="match status" value="1"/>
</dbReference>
<proteinExistence type="predicted"/>
<protein>
    <submittedName>
        <fullName evidence="6">AraC family transcriptional regulator</fullName>
    </submittedName>
</protein>
<dbReference type="GO" id="GO:0043565">
    <property type="term" value="F:sequence-specific DNA binding"/>
    <property type="evidence" value="ECO:0007669"/>
    <property type="project" value="InterPro"/>
</dbReference>
<dbReference type="RefSeq" id="WP_125043395.1">
    <property type="nucleotide sequence ID" value="NZ_BHZC01000001.1"/>
</dbReference>
<dbReference type="PROSITE" id="PS01124">
    <property type="entry name" value="HTH_ARAC_FAMILY_2"/>
    <property type="match status" value="1"/>
</dbReference>
<dbReference type="Gene3D" id="1.10.10.60">
    <property type="entry name" value="Homeodomain-like"/>
    <property type="match status" value="1"/>
</dbReference>